<dbReference type="Gene3D" id="2.40.128.20">
    <property type="match status" value="1"/>
</dbReference>
<evidence type="ECO:0000313" key="1">
    <source>
        <dbReference type="EMBL" id="KOO37565.1"/>
    </source>
</evidence>
<name>A0A0M0KFD2_ALKHA</name>
<protein>
    <recommendedName>
        <fullName evidence="2">DUF1934 domain-containing protein</fullName>
    </recommendedName>
</protein>
<proteinExistence type="predicted"/>
<dbReference type="AlphaFoldDB" id="A0A0M0KFD2"/>
<dbReference type="EMBL" id="LILD01000001">
    <property type="protein sequence ID" value="KOO37565.1"/>
    <property type="molecule type" value="Genomic_DNA"/>
</dbReference>
<dbReference type="GeneID" id="87599355"/>
<dbReference type="InterPro" id="IPR012674">
    <property type="entry name" value="Calycin"/>
</dbReference>
<dbReference type="RefSeq" id="WP_053430132.1">
    <property type="nucleotide sequence ID" value="NZ_CP040441.1"/>
</dbReference>
<organism evidence="1">
    <name type="scientific">Halalkalibacterium halodurans</name>
    <name type="common">Bacillus halodurans</name>
    <dbReference type="NCBI Taxonomy" id="86665"/>
    <lineage>
        <taxon>Bacteria</taxon>
        <taxon>Bacillati</taxon>
        <taxon>Bacillota</taxon>
        <taxon>Bacilli</taxon>
        <taxon>Bacillales</taxon>
        <taxon>Bacillaceae</taxon>
        <taxon>Halalkalibacterium (ex Joshi et al. 2022)</taxon>
    </lineage>
</organism>
<dbReference type="Pfam" id="PF09148">
    <property type="entry name" value="DUF1934"/>
    <property type="match status" value="1"/>
</dbReference>
<dbReference type="InterPro" id="IPR015231">
    <property type="entry name" value="DUF1934"/>
</dbReference>
<accession>A0A0M0KFD2</accession>
<sequence>MKKQEKRHVRILFQTKIDRHGEIEDYEFTTKGELYHKGTQDYLRFQEVLSDQENVQTTLKWDGRELVLIRQGDVLMRQSFLRGIQTSGRYVTPQISWESVATTESVIVRWPQGKQKGVIHLRYHFSLQGQDTGTHDVRLTLEEE</sequence>
<evidence type="ECO:0008006" key="2">
    <source>
        <dbReference type="Google" id="ProtNLM"/>
    </source>
</evidence>
<comment type="caution">
    <text evidence="1">The sequence shown here is derived from an EMBL/GenBank/DDBJ whole genome shotgun (WGS) entry which is preliminary data.</text>
</comment>
<gene>
    <name evidence="1" type="ORF">AMD02_00940</name>
</gene>
<dbReference type="PATRIC" id="fig|136160.3.peg.375"/>
<dbReference type="SUPFAM" id="SSF50814">
    <property type="entry name" value="Lipocalins"/>
    <property type="match status" value="1"/>
</dbReference>
<reference evidence="1" key="1">
    <citation type="submission" date="2015-08" db="EMBL/GenBank/DDBJ databases">
        <title>Complete DNA Sequence of Pseudomonas syringae pv. actinidiae, the Causal Agent of Kiwifruit Canker Disease.</title>
        <authorList>
            <person name="Rikkerink E.H.A."/>
            <person name="Fineran P.C."/>
        </authorList>
    </citation>
    <scope>NUCLEOTIDE SEQUENCE</scope>
    <source>
        <strain evidence="1">DSM 13666</strain>
    </source>
</reference>